<gene>
    <name evidence="1" type="ORF">PND83_08910</name>
    <name evidence="2" type="ORF">PNE06_24665</name>
</gene>
<reference evidence="1" key="1">
    <citation type="submission" date="2023-01" db="EMBL/GenBank/DDBJ databases">
        <title>Human gut microbiome strain richness.</title>
        <authorList>
            <person name="Chen-Liaw A."/>
        </authorList>
    </citation>
    <scope>NUCLEOTIDE SEQUENCE</scope>
    <source>
        <strain evidence="2">1001287st1_F4_1001285I_161205</strain>
        <strain evidence="1">2225st1_A6_2225SCRN_200828</strain>
    </source>
</reference>
<evidence type="ECO:0000313" key="2">
    <source>
        <dbReference type="EMBL" id="MDB7936281.1"/>
    </source>
</evidence>
<proteinExistence type="predicted"/>
<evidence type="ECO:0000313" key="3">
    <source>
        <dbReference type="Proteomes" id="UP001211006"/>
    </source>
</evidence>
<comment type="caution">
    <text evidence="1">The sequence shown here is derived from an EMBL/GenBank/DDBJ whole genome shotgun (WGS) entry which is preliminary data.</text>
</comment>
<dbReference type="RefSeq" id="WP_021630883.1">
    <property type="nucleotide sequence ID" value="NZ_BAABXT010000001.1"/>
</dbReference>
<dbReference type="Proteomes" id="UP001211173">
    <property type="component" value="Unassembled WGS sequence"/>
</dbReference>
<name>A0AAW6C2M3_FLAPL</name>
<dbReference type="EMBL" id="JAQLWV010000087">
    <property type="protein sequence ID" value="MDB7936281.1"/>
    <property type="molecule type" value="Genomic_DNA"/>
</dbReference>
<organism evidence="1 3">
    <name type="scientific">Flavonifractor plautii</name>
    <name type="common">Fusobacterium plautii</name>
    <dbReference type="NCBI Taxonomy" id="292800"/>
    <lineage>
        <taxon>Bacteria</taxon>
        <taxon>Bacillati</taxon>
        <taxon>Bacillota</taxon>
        <taxon>Clostridia</taxon>
        <taxon>Eubacteriales</taxon>
        <taxon>Oscillospiraceae</taxon>
        <taxon>Flavonifractor</taxon>
    </lineage>
</organism>
<dbReference type="EMBL" id="JAQLWO010000008">
    <property type="protein sequence ID" value="MDB7906090.1"/>
    <property type="molecule type" value="Genomic_DNA"/>
</dbReference>
<dbReference type="Proteomes" id="UP001211006">
    <property type="component" value="Unassembled WGS sequence"/>
</dbReference>
<protein>
    <submittedName>
        <fullName evidence="1">Uncharacterized protein</fullName>
    </submittedName>
</protein>
<sequence length="47" mass="5166">MNQNINYIGMVNLLRHLQNAGLVSRKEAGRIAARLRAEAGADVIYSP</sequence>
<dbReference type="AlphaFoldDB" id="A0AAW6C2M3"/>
<evidence type="ECO:0000313" key="1">
    <source>
        <dbReference type="EMBL" id="MDB7906090.1"/>
    </source>
</evidence>
<accession>A0AAW6C2M3</accession>